<dbReference type="RefSeq" id="WP_002760305.1">
    <property type="nucleotide sequence ID" value="NZ_HE972713.1"/>
</dbReference>
<evidence type="ECO:0000313" key="4">
    <source>
        <dbReference type="Proteomes" id="UP000003172"/>
    </source>
</evidence>
<feature type="signal peptide" evidence="2">
    <location>
        <begin position="1"/>
        <end position="31"/>
    </location>
</feature>
<evidence type="ECO:0000256" key="1">
    <source>
        <dbReference type="SAM" id="MobiDB-lite"/>
    </source>
</evidence>
<feature type="region of interest" description="Disordered" evidence="1">
    <location>
        <begin position="209"/>
        <end position="244"/>
    </location>
</feature>
<evidence type="ECO:0000313" key="3">
    <source>
        <dbReference type="EMBL" id="CCH97694.1"/>
    </source>
</evidence>
<sequence>MQPRSVIPIRRQQIFSYLALAVFCATLTASCSDNSDISSVPEVPPNDAIADQPVEAIFYENVSQCQQQLTKQQQAVNQGKSTVTPSAPIITPEDCEAQLALALREHESNAPVYDTLEQCQTEGLTCSPATENGGQPRTGYYPSFGGTFIYPNTYDFVYFYHGGIQHRLYRPTTVYQGNAGNLVTPYGRSLPRYSPGTKILVPQHTRFTAPARPSGTIGSGVIRGRSSTGFGSTYKATGRGGIGK</sequence>
<comment type="caution">
    <text evidence="3">The sequence shown here is derived from an EMBL/GenBank/DDBJ whole genome shotgun (WGS) entry which is preliminary data.</text>
</comment>
<accession>I4FPW9</accession>
<gene>
    <name evidence="3" type="ORF">MICAB_3640001</name>
</gene>
<dbReference type="Pfam" id="PF06693">
    <property type="entry name" value="DUF1190"/>
    <property type="match status" value="1"/>
</dbReference>
<reference evidence="3 4" key="1">
    <citation type="submission" date="2012-04" db="EMBL/GenBank/DDBJ databases">
        <authorList>
            <person name="Genoscope - CEA"/>
        </authorList>
    </citation>
    <scope>NUCLEOTIDE SEQUENCE [LARGE SCALE GENOMIC DNA]</scope>
    <source>
        <strain evidence="3 4">9717</strain>
    </source>
</reference>
<dbReference type="HOGENOM" id="CLU_1101353_0_0_3"/>
<protein>
    <recommendedName>
        <fullName evidence="5">DUF1190 domain-containing protein</fullName>
    </recommendedName>
</protein>
<proteinExistence type="predicted"/>
<keyword evidence="2" id="KW-0732">Signal</keyword>
<organism evidence="3 4">
    <name type="scientific">Microcystis aeruginosa PCC 9717</name>
    <dbReference type="NCBI Taxonomy" id="1160286"/>
    <lineage>
        <taxon>Bacteria</taxon>
        <taxon>Bacillati</taxon>
        <taxon>Cyanobacteriota</taxon>
        <taxon>Cyanophyceae</taxon>
        <taxon>Oscillatoriophycideae</taxon>
        <taxon>Chroococcales</taxon>
        <taxon>Microcystaceae</taxon>
        <taxon>Microcystis</taxon>
    </lineage>
</organism>
<feature type="chain" id="PRO_5003689869" description="DUF1190 domain-containing protein" evidence="2">
    <location>
        <begin position="32"/>
        <end position="244"/>
    </location>
</feature>
<name>I4FPW9_MICAE</name>
<dbReference type="InterPro" id="IPR009576">
    <property type="entry name" value="Biofilm_formation_YgiB"/>
</dbReference>
<dbReference type="PROSITE" id="PS51257">
    <property type="entry name" value="PROKAR_LIPOPROTEIN"/>
    <property type="match status" value="1"/>
</dbReference>
<feature type="compositionally biased region" description="Polar residues" evidence="1">
    <location>
        <begin position="225"/>
        <end position="235"/>
    </location>
</feature>
<evidence type="ECO:0008006" key="5">
    <source>
        <dbReference type="Google" id="ProtNLM"/>
    </source>
</evidence>
<dbReference type="Proteomes" id="UP000003172">
    <property type="component" value="Unassembled WGS sequence"/>
</dbReference>
<evidence type="ECO:0000256" key="2">
    <source>
        <dbReference type="SAM" id="SignalP"/>
    </source>
</evidence>
<dbReference type="EMBL" id="CAII01000295">
    <property type="protein sequence ID" value="CCH97694.1"/>
    <property type="molecule type" value="Genomic_DNA"/>
</dbReference>
<dbReference type="AlphaFoldDB" id="I4FPW9"/>